<dbReference type="InterPro" id="IPR003423">
    <property type="entry name" value="OMP_efflux"/>
</dbReference>
<dbReference type="InterPro" id="IPR010131">
    <property type="entry name" value="MdtP/NodT-like"/>
</dbReference>
<dbReference type="PANTHER" id="PTHR30203:SF30">
    <property type="entry name" value="OUTER MEMBRANE PROTEIN-RELATED"/>
    <property type="match status" value="1"/>
</dbReference>
<evidence type="ECO:0000313" key="2">
    <source>
        <dbReference type="EMBL" id="SFV61061.1"/>
    </source>
</evidence>
<organism evidence="2">
    <name type="scientific">hydrothermal vent metagenome</name>
    <dbReference type="NCBI Taxonomy" id="652676"/>
    <lineage>
        <taxon>unclassified sequences</taxon>
        <taxon>metagenomes</taxon>
        <taxon>ecological metagenomes</taxon>
    </lineage>
</organism>
<dbReference type="GO" id="GO:0015562">
    <property type="term" value="F:efflux transmembrane transporter activity"/>
    <property type="evidence" value="ECO:0007669"/>
    <property type="project" value="InterPro"/>
</dbReference>
<sequence>MRLKIYIVATLISVSAAQATDIHTLLDRLEHRHESKLDMLSVEQSSLAKESLSDKLMPTVNIFGGYEVYSSPNGLLPVAPNELITMVKDQSIGQPFSKQIMREGIKFTWPIFIKSITTLKAKADLLHLASKDKKRLNLYQRQAVIVGAMAQLQYLEALKSALEVKKHSILQTESTTKLKVREGRVPQSALFTLNAHINDLDISMNNIEQNINKLLSKIEALTGISLKKSVPLRLKRDVHRGNIFALKALQKRIEASQKGIKASTEAYYPTVVTKGNYSYSQGDAYNNDDRMSEHFGSAGIYIDVPLFDSSKSTNKQIAKLEYMQNKTKYEQTRDNLSVEAKQIEKEIKLLKKSILLSKKSVAEQEKLLRIAKVSLENEEITQEEYLRYEDALANAKANLYSFHAKKWEDIAKLAVIYGDNLKGVVR</sequence>
<proteinExistence type="predicted"/>
<keyword evidence="1" id="KW-0175">Coiled coil</keyword>
<dbReference type="Gene3D" id="1.20.1600.10">
    <property type="entry name" value="Outer membrane efflux proteins (OEP)"/>
    <property type="match status" value="1"/>
</dbReference>
<protein>
    <submittedName>
        <fullName evidence="2">Outer membrane efflux protein, putative</fullName>
    </submittedName>
</protein>
<dbReference type="PANTHER" id="PTHR30203">
    <property type="entry name" value="OUTER MEMBRANE CATION EFFLUX PROTEIN"/>
    <property type="match status" value="1"/>
</dbReference>
<reference evidence="2" key="1">
    <citation type="submission" date="2016-10" db="EMBL/GenBank/DDBJ databases">
        <authorList>
            <person name="de Groot N.N."/>
        </authorList>
    </citation>
    <scope>NUCLEOTIDE SEQUENCE</scope>
</reference>
<feature type="coiled-coil region" evidence="1">
    <location>
        <begin position="197"/>
        <end position="224"/>
    </location>
</feature>
<gene>
    <name evidence="2" type="ORF">MNB_SV-6-1601</name>
</gene>
<accession>A0A1W1C5T3</accession>
<dbReference type="Pfam" id="PF02321">
    <property type="entry name" value="OEP"/>
    <property type="match status" value="1"/>
</dbReference>
<name>A0A1W1C5T3_9ZZZZ</name>
<dbReference type="SUPFAM" id="SSF56954">
    <property type="entry name" value="Outer membrane efflux proteins (OEP)"/>
    <property type="match status" value="1"/>
</dbReference>
<dbReference type="AlphaFoldDB" id="A0A1W1C5T3"/>
<dbReference type="EMBL" id="FPHC01000063">
    <property type="protein sequence ID" value="SFV61061.1"/>
    <property type="molecule type" value="Genomic_DNA"/>
</dbReference>
<evidence type="ECO:0000256" key="1">
    <source>
        <dbReference type="SAM" id="Coils"/>
    </source>
</evidence>
<feature type="coiled-coil region" evidence="1">
    <location>
        <begin position="326"/>
        <end position="353"/>
    </location>
</feature>